<dbReference type="PANTHER" id="PTHR21654:SF84">
    <property type="entry name" value="SI:DKEY-66I24.7"/>
    <property type="match status" value="1"/>
</dbReference>
<dbReference type="Pfam" id="PF13837">
    <property type="entry name" value="Myb_DNA-bind_4"/>
    <property type="match status" value="1"/>
</dbReference>
<feature type="compositionally biased region" description="Low complexity" evidence="6">
    <location>
        <begin position="176"/>
        <end position="185"/>
    </location>
</feature>
<dbReference type="InterPro" id="IPR001005">
    <property type="entry name" value="SANT/Myb"/>
</dbReference>
<feature type="compositionally biased region" description="Basic and acidic residues" evidence="6">
    <location>
        <begin position="121"/>
        <end position="144"/>
    </location>
</feature>
<keyword evidence="9" id="KW-1185">Reference proteome</keyword>
<evidence type="ECO:0000259" key="7">
    <source>
        <dbReference type="PROSITE" id="PS50090"/>
    </source>
</evidence>
<dbReference type="Gene3D" id="1.10.10.60">
    <property type="entry name" value="Homeodomain-like"/>
    <property type="match status" value="1"/>
</dbReference>
<accession>A0ABR2VRU1</accession>
<feature type="region of interest" description="Disordered" evidence="6">
    <location>
        <begin position="121"/>
        <end position="155"/>
    </location>
</feature>
<proteinExistence type="predicted"/>
<dbReference type="PROSITE" id="PS50090">
    <property type="entry name" value="MYB_LIKE"/>
    <property type="match status" value="1"/>
</dbReference>
<keyword evidence="2" id="KW-0805">Transcription regulation</keyword>
<organism evidence="8 9">
    <name type="scientific">Basidiobolus ranarum</name>
    <dbReference type="NCBI Taxonomy" id="34480"/>
    <lineage>
        <taxon>Eukaryota</taxon>
        <taxon>Fungi</taxon>
        <taxon>Fungi incertae sedis</taxon>
        <taxon>Zoopagomycota</taxon>
        <taxon>Entomophthoromycotina</taxon>
        <taxon>Basidiobolomycetes</taxon>
        <taxon>Basidiobolales</taxon>
        <taxon>Basidiobolaceae</taxon>
        <taxon>Basidiobolus</taxon>
    </lineage>
</organism>
<keyword evidence="3" id="KW-0238">DNA-binding</keyword>
<evidence type="ECO:0000256" key="6">
    <source>
        <dbReference type="SAM" id="MobiDB-lite"/>
    </source>
</evidence>
<evidence type="ECO:0000256" key="5">
    <source>
        <dbReference type="ARBA" id="ARBA00023242"/>
    </source>
</evidence>
<evidence type="ECO:0000256" key="3">
    <source>
        <dbReference type="ARBA" id="ARBA00023125"/>
    </source>
</evidence>
<dbReference type="Proteomes" id="UP001479436">
    <property type="component" value="Unassembled WGS sequence"/>
</dbReference>
<reference evidence="8 9" key="1">
    <citation type="submission" date="2023-04" db="EMBL/GenBank/DDBJ databases">
        <title>Genome of Basidiobolus ranarum AG-B5.</title>
        <authorList>
            <person name="Stajich J.E."/>
            <person name="Carter-House D."/>
            <person name="Gryganskyi A."/>
        </authorList>
    </citation>
    <scope>NUCLEOTIDE SEQUENCE [LARGE SCALE GENOMIC DNA]</scope>
    <source>
        <strain evidence="8 9">AG-B5</strain>
    </source>
</reference>
<evidence type="ECO:0000313" key="8">
    <source>
        <dbReference type="EMBL" id="KAK9695031.1"/>
    </source>
</evidence>
<comment type="caution">
    <text evidence="8">The sequence shown here is derived from an EMBL/GenBank/DDBJ whole genome shotgun (WGS) entry which is preliminary data.</text>
</comment>
<evidence type="ECO:0000313" key="9">
    <source>
        <dbReference type="Proteomes" id="UP001479436"/>
    </source>
</evidence>
<gene>
    <name evidence="8" type="ORF">K7432_013180</name>
</gene>
<evidence type="ECO:0000256" key="2">
    <source>
        <dbReference type="ARBA" id="ARBA00023015"/>
    </source>
</evidence>
<feature type="region of interest" description="Disordered" evidence="6">
    <location>
        <begin position="176"/>
        <end position="206"/>
    </location>
</feature>
<evidence type="ECO:0000256" key="1">
    <source>
        <dbReference type="ARBA" id="ARBA00004123"/>
    </source>
</evidence>
<dbReference type="InterPro" id="IPR009057">
    <property type="entry name" value="Homeodomain-like_sf"/>
</dbReference>
<evidence type="ECO:0000256" key="4">
    <source>
        <dbReference type="ARBA" id="ARBA00023163"/>
    </source>
</evidence>
<comment type="subcellular location">
    <subcellularLocation>
        <location evidence="1">Nucleus</location>
    </subcellularLocation>
</comment>
<dbReference type="InterPro" id="IPR044822">
    <property type="entry name" value="Myb_DNA-bind_4"/>
</dbReference>
<name>A0ABR2VRU1_9FUNG</name>
<feature type="domain" description="Myb-like" evidence="7">
    <location>
        <begin position="30"/>
        <end position="86"/>
    </location>
</feature>
<dbReference type="EMBL" id="JASJQH010008130">
    <property type="protein sequence ID" value="KAK9695031.1"/>
    <property type="molecule type" value="Genomic_DNA"/>
</dbReference>
<dbReference type="SUPFAM" id="SSF46689">
    <property type="entry name" value="Homeodomain-like"/>
    <property type="match status" value="1"/>
</dbReference>
<dbReference type="CDD" id="cd12203">
    <property type="entry name" value="GT1"/>
    <property type="match status" value="1"/>
</dbReference>
<keyword evidence="4" id="KW-0804">Transcription</keyword>
<dbReference type="PANTHER" id="PTHR21654">
    <property type="entry name" value="FI21293P1"/>
    <property type="match status" value="1"/>
</dbReference>
<sequence>MTLSEDHAEINTSHDSLNFDTSNFKQPTFWSHEETKLLIILRQERNALFLSMKRPRKLWAEIAAVLQTRGFDKSSEQCHQKWKNMLRSFREVDEYNSKVIPAEKKKCSFYDEISDFYNKTRFDSPKPSDADDRVSPDSEGKVDISDTPLSSHSDFQNHSLSVPVFDTTSSPSNISIGSSISISNSHNHPKAASNGTARPKRSSDGILTPLHSKAMRIQQEDFDASIPQEKLLNEFRLLTDHHNSLNTAYHSPLPQKFNSGSHTSNGASELNEDMVNSGSKEDMERFFNFYREQSLRMNTGAEKARENFRYTLEVIENLAKDFAEKEHQYADRQARMFEKFVEALRKD</sequence>
<protein>
    <recommendedName>
        <fullName evidence="7">Myb-like domain-containing protein</fullName>
    </recommendedName>
</protein>
<keyword evidence="5" id="KW-0539">Nucleus</keyword>